<proteinExistence type="predicted"/>
<reference evidence="2 3" key="1">
    <citation type="submission" date="2015-08" db="EMBL/GenBank/DDBJ databases">
        <authorList>
            <person name="Davis N."/>
            <person name="Domingos A."/>
            <person name="Holland C."/>
            <person name="Houk L.J."/>
            <person name="Hueter N."/>
            <person name="Molina L."/>
            <person name="Sontag M."/>
            <person name="Saintfleur O."/>
            <person name="Swinford C."/>
            <person name="Villalobos-Ayala K."/>
            <person name="Carroll M."/>
            <person name="Cottrell-Yongye A."/>
            <person name="D'Elia T."/>
            <person name="Delesalle V.A."/>
            <person name="Bradley K.W."/>
            <person name="Asai D.J."/>
            <person name="Bowman C.A."/>
            <person name="Russell D.A."/>
            <person name="Pope W.H."/>
            <person name="Jacobs-Sera D."/>
            <person name="Hendrix R.W."/>
            <person name="Hatfull G.F."/>
        </authorList>
    </citation>
    <scope>NUCLEOTIDE SEQUENCE [LARGE SCALE GENOMIC DNA]</scope>
</reference>
<organism evidence="2 3">
    <name type="scientific">Mycobacterium phage Lumos</name>
    <dbReference type="NCBI Taxonomy" id="1701852"/>
    <lineage>
        <taxon>Viruses</taxon>
        <taxon>Duplodnaviria</taxon>
        <taxon>Heunggongvirae</taxon>
        <taxon>Uroviricota</taxon>
        <taxon>Caudoviricetes</taxon>
        <taxon>Vilmaviridae</taxon>
        <taxon>Lclasvirinae</taxon>
        <taxon>Lumosvirus</taxon>
        <taxon>Lumosvirus lumos</taxon>
    </lineage>
</organism>
<evidence type="ECO:0000256" key="1">
    <source>
        <dbReference type="SAM" id="Phobius"/>
    </source>
</evidence>
<feature type="transmembrane region" description="Helical" evidence="1">
    <location>
        <begin position="12"/>
        <end position="31"/>
    </location>
</feature>
<protein>
    <recommendedName>
        <fullName evidence="4">Minor tail protein</fullName>
    </recommendedName>
</protein>
<dbReference type="Proteomes" id="UP000223849">
    <property type="component" value="Segment"/>
</dbReference>
<evidence type="ECO:0000313" key="2">
    <source>
        <dbReference type="EMBL" id="ALA06546.1"/>
    </source>
</evidence>
<accession>A0A0K2CLM4</accession>
<keyword evidence="1" id="KW-0472">Membrane</keyword>
<dbReference type="EMBL" id="KT372003">
    <property type="protein sequence ID" value="ALA06546.1"/>
    <property type="molecule type" value="Genomic_DNA"/>
</dbReference>
<keyword evidence="1" id="KW-0812">Transmembrane</keyword>
<sequence length="139" mass="16358">METGDWTVMLTTNWPTIALIASLAFGIYVIVRFLAGTFEAFGDALGPLGKWFQARRAISQAESDDMRRQIVALDRRVRALLYRDECYFAYMVTDAEWHRRAELIAIARGWDLEPHIPFLRFRDNWMRERGIDKELEIWT</sequence>
<evidence type="ECO:0000313" key="3">
    <source>
        <dbReference type="Proteomes" id="UP000223849"/>
    </source>
</evidence>
<keyword evidence="1" id="KW-1133">Transmembrane helix</keyword>
<name>A0A0K2CLM4_9CAUD</name>
<keyword evidence="3" id="KW-1185">Reference proteome</keyword>
<gene>
    <name evidence="2" type="ORF">SEA_LUMOS_30</name>
</gene>
<evidence type="ECO:0008006" key="4">
    <source>
        <dbReference type="Google" id="ProtNLM"/>
    </source>
</evidence>